<feature type="region of interest" description="Disordered" evidence="1">
    <location>
        <begin position="89"/>
        <end position="108"/>
    </location>
</feature>
<comment type="caution">
    <text evidence="2">The sequence shown here is derived from an EMBL/GenBank/DDBJ whole genome shotgun (WGS) entry which is preliminary data.</text>
</comment>
<dbReference type="RefSeq" id="WP_128324881.1">
    <property type="nucleotide sequence ID" value="NZ_QJRG01000047.1"/>
</dbReference>
<dbReference type="SUPFAM" id="SSF57938">
    <property type="entry name" value="DnaJ/Hsp40 cysteine-rich domain"/>
    <property type="match status" value="1"/>
</dbReference>
<dbReference type="Proteomes" id="UP000288983">
    <property type="component" value="Unassembled WGS sequence"/>
</dbReference>
<organism evidence="2 3">
    <name type="scientific">Pseudomonas alkylphenolica</name>
    <dbReference type="NCBI Taxonomy" id="237609"/>
    <lineage>
        <taxon>Bacteria</taxon>
        <taxon>Pseudomonadati</taxon>
        <taxon>Pseudomonadota</taxon>
        <taxon>Gammaproteobacteria</taxon>
        <taxon>Pseudomonadales</taxon>
        <taxon>Pseudomonadaceae</taxon>
        <taxon>Pseudomonas</taxon>
    </lineage>
</organism>
<dbReference type="EMBL" id="QJRG01000047">
    <property type="protein sequence ID" value="RWU21277.1"/>
    <property type="molecule type" value="Genomic_DNA"/>
</dbReference>
<name>A0A443ZQB9_9PSED</name>
<evidence type="ECO:0000313" key="3">
    <source>
        <dbReference type="Proteomes" id="UP000288983"/>
    </source>
</evidence>
<sequence length="108" mass="11999">MSYSRTDYYAEGLSEAFDEHGVTATPEQIRAVAEDVVGWAENIGMAFHAPDSDPRESELETLRKQLQRERNKVACRTCKGSGTLHFSGPYHGSTTNCHKCNGEGRHDP</sequence>
<dbReference type="OrthoDB" id="7023418at2"/>
<gene>
    <name evidence="2" type="ORF">DM813_18995</name>
</gene>
<reference evidence="2 3" key="1">
    <citation type="submission" date="2018-06" db="EMBL/GenBank/DDBJ databases">
        <title>Bacteria isolated from soil of Wuhan.</title>
        <authorList>
            <person name="Wei X."/>
            <person name="Chunhua H."/>
        </authorList>
    </citation>
    <scope>NUCLEOTIDE SEQUENCE [LARGE SCALE GENOMIC DNA]</scope>
    <source>
        <strain evidence="3">xwS2</strain>
    </source>
</reference>
<accession>A0A443ZQB9</accession>
<evidence type="ECO:0000256" key="1">
    <source>
        <dbReference type="SAM" id="MobiDB-lite"/>
    </source>
</evidence>
<protein>
    <submittedName>
        <fullName evidence="2">Uncharacterized protein</fullName>
    </submittedName>
</protein>
<evidence type="ECO:0000313" key="2">
    <source>
        <dbReference type="EMBL" id="RWU21277.1"/>
    </source>
</evidence>
<proteinExistence type="predicted"/>
<dbReference type="InterPro" id="IPR036410">
    <property type="entry name" value="HSP_DnaJ_Cys-rich_dom_sf"/>
</dbReference>
<dbReference type="AlphaFoldDB" id="A0A443ZQB9"/>
<dbReference type="Gene3D" id="6.20.20.10">
    <property type="match status" value="1"/>
</dbReference>